<dbReference type="GeneID" id="38778679"/>
<feature type="region of interest" description="Disordered" evidence="1">
    <location>
        <begin position="128"/>
        <end position="233"/>
    </location>
</feature>
<feature type="compositionally biased region" description="Low complexity" evidence="1">
    <location>
        <begin position="197"/>
        <end position="208"/>
    </location>
</feature>
<name>A0A401GHW2_9APHY</name>
<feature type="compositionally biased region" description="Basic and acidic residues" evidence="1">
    <location>
        <begin position="461"/>
        <end position="472"/>
    </location>
</feature>
<protein>
    <submittedName>
        <fullName evidence="2">Uncharacterized protein</fullName>
    </submittedName>
</protein>
<sequence>MYEEVCLLCGKPVNVDGRAYCSDECESLDTTSRSDSATSSAFTSPYLHSMNGTGILPDVPALVPSALGRSVNGRSALMHAKNRLSISSSSNSSVTWDTFTDDDEDPSNFGLHSSNGDDDFHHAEMLSADVGSSKSPGPMGQLSYVRRPSSTNNRSTIPLLHRRTSSISSPSNADDSAAQSAFAPTFSAEDDYSDVPSASISSSSSARSQGRRLRKSAGGDWEKDPETITAKSKRNRASLPAYFSLLTSAASPTSVRTQRLPSSIQTLTAISRSLQSSPPTPRVANPILDPTIAYAQHTRALAVEAAPRGRGRQRDPNARSPSCAHRSPGRSPACHVRHTRVEAQMRARLDSVEKVADWVSNSPVVGAQVRGRTLTRRNSSPPPKPRHEMLLADAMLDPDVGGQLDHLREALARSLHVRVEEERVEHGDDRRGRRRAEELDNIPQGVDRSAPGYGSGRSGLRARERGRPFPMR</sequence>
<comment type="caution">
    <text evidence="2">The sequence shown here is derived from an EMBL/GenBank/DDBJ whole genome shotgun (WGS) entry which is preliminary data.</text>
</comment>
<feature type="region of interest" description="Disordered" evidence="1">
    <location>
        <begin position="420"/>
        <end position="472"/>
    </location>
</feature>
<proteinExistence type="predicted"/>
<dbReference type="Proteomes" id="UP000287166">
    <property type="component" value="Unassembled WGS sequence"/>
</dbReference>
<dbReference type="EMBL" id="BFAD01000004">
    <property type="protein sequence ID" value="GBE81762.1"/>
    <property type="molecule type" value="Genomic_DNA"/>
</dbReference>
<accession>A0A401GHW2</accession>
<dbReference type="OrthoDB" id="2984747at2759"/>
<feature type="compositionally biased region" description="Low complexity" evidence="1">
    <location>
        <begin position="165"/>
        <end position="183"/>
    </location>
</feature>
<organism evidence="2 3">
    <name type="scientific">Sparassis crispa</name>
    <dbReference type="NCBI Taxonomy" id="139825"/>
    <lineage>
        <taxon>Eukaryota</taxon>
        <taxon>Fungi</taxon>
        <taxon>Dikarya</taxon>
        <taxon>Basidiomycota</taxon>
        <taxon>Agaricomycotina</taxon>
        <taxon>Agaricomycetes</taxon>
        <taxon>Polyporales</taxon>
        <taxon>Sparassidaceae</taxon>
        <taxon>Sparassis</taxon>
    </lineage>
</organism>
<evidence type="ECO:0000313" key="2">
    <source>
        <dbReference type="EMBL" id="GBE81762.1"/>
    </source>
</evidence>
<keyword evidence="3" id="KW-1185">Reference proteome</keyword>
<feature type="compositionally biased region" description="Basic and acidic residues" evidence="1">
    <location>
        <begin position="420"/>
        <end position="438"/>
    </location>
</feature>
<feature type="region of interest" description="Disordered" evidence="1">
    <location>
        <begin position="304"/>
        <end position="334"/>
    </location>
</feature>
<reference evidence="2 3" key="1">
    <citation type="journal article" date="2018" name="Sci. Rep.">
        <title>Genome sequence of the cauliflower mushroom Sparassis crispa (Hanabiratake) and its association with beneficial usage.</title>
        <authorList>
            <person name="Kiyama R."/>
            <person name="Furutani Y."/>
            <person name="Kawaguchi K."/>
            <person name="Nakanishi T."/>
        </authorList>
    </citation>
    <scope>NUCLEOTIDE SEQUENCE [LARGE SCALE GENOMIC DNA]</scope>
</reference>
<dbReference type="AlphaFoldDB" id="A0A401GHW2"/>
<evidence type="ECO:0000313" key="3">
    <source>
        <dbReference type="Proteomes" id="UP000287166"/>
    </source>
</evidence>
<gene>
    <name evidence="2" type="ORF">SCP_0401350</name>
</gene>
<dbReference type="RefSeq" id="XP_027612675.1">
    <property type="nucleotide sequence ID" value="XM_027756874.1"/>
</dbReference>
<evidence type="ECO:0000256" key="1">
    <source>
        <dbReference type="SAM" id="MobiDB-lite"/>
    </source>
</evidence>
<dbReference type="InParanoid" id="A0A401GHW2"/>